<dbReference type="EMBL" id="PGGW01000060">
    <property type="protein sequence ID" value="PJE95918.1"/>
    <property type="molecule type" value="Genomic_DNA"/>
</dbReference>
<evidence type="ECO:0000313" key="2">
    <source>
        <dbReference type="EMBL" id="PJE95918.1"/>
    </source>
</evidence>
<evidence type="ECO:0000313" key="3">
    <source>
        <dbReference type="Proteomes" id="UP000230407"/>
    </source>
</evidence>
<accession>A0A2M8LVD8</accession>
<protein>
    <submittedName>
        <fullName evidence="2">Uncharacterized protein</fullName>
    </submittedName>
</protein>
<keyword evidence="3" id="KW-1185">Reference proteome</keyword>
<evidence type="ECO:0000256" key="1">
    <source>
        <dbReference type="SAM" id="Phobius"/>
    </source>
</evidence>
<keyword evidence="1" id="KW-0812">Transmembrane</keyword>
<dbReference type="AlphaFoldDB" id="A0A2M8LVD8"/>
<organism evidence="2 3">
    <name type="scientific">Streptomyces carminius</name>
    <dbReference type="NCBI Taxonomy" id="2665496"/>
    <lineage>
        <taxon>Bacteria</taxon>
        <taxon>Bacillati</taxon>
        <taxon>Actinomycetota</taxon>
        <taxon>Actinomycetes</taxon>
        <taxon>Kitasatosporales</taxon>
        <taxon>Streptomycetaceae</taxon>
        <taxon>Streptomyces</taxon>
    </lineage>
</organism>
<reference evidence="2 3" key="1">
    <citation type="submission" date="2017-11" db="EMBL/GenBank/DDBJ databases">
        <title>Streptomyces carmine sp. nov., a novel actinomycete isolated from Sophora alopecuroides in Xinjiang, China.</title>
        <authorList>
            <person name="Wang Y."/>
            <person name="Luo X."/>
            <person name="Wan C."/>
            <person name="Zhang L."/>
        </authorList>
    </citation>
    <scope>NUCLEOTIDE SEQUENCE [LARGE SCALE GENOMIC DNA]</scope>
    <source>
        <strain evidence="2 3">TRM SA0054</strain>
    </source>
</reference>
<gene>
    <name evidence="2" type="ORF">CUT44_19075</name>
</gene>
<proteinExistence type="predicted"/>
<feature type="transmembrane region" description="Helical" evidence="1">
    <location>
        <begin position="74"/>
        <end position="93"/>
    </location>
</feature>
<sequence>MPYGAVRAVDSEGGALVIELTDGEELRPTAFGASVVDHFVRSSERAAREVRSRLRELPEGEDTGEVCTEFRRDWASEAAAVVALVLGVIALLMGI</sequence>
<keyword evidence="1" id="KW-0472">Membrane</keyword>
<dbReference type="Proteomes" id="UP000230407">
    <property type="component" value="Unassembled WGS sequence"/>
</dbReference>
<keyword evidence="1" id="KW-1133">Transmembrane helix</keyword>
<comment type="caution">
    <text evidence="2">The sequence shown here is derived from an EMBL/GenBank/DDBJ whole genome shotgun (WGS) entry which is preliminary data.</text>
</comment>
<name>A0A2M8LVD8_9ACTN</name>